<organism evidence="2 3">
    <name type="scientific">Candidatus Enterovibrio altilux</name>
    <dbReference type="NCBI Taxonomy" id="1927128"/>
    <lineage>
        <taxon>Bacteria</taxon>
        <taxon>Pseudomonadati</taxon>
        <taxon>Pseudomonadota</taxon>
        <taxon>Gammaproteobacteria</taxon>
        <taxon>Vibrionales</taxon>
        <taxon>Vibrionaceae</taxon>
        <taxon>Enterovibrio</taxon>
    </lineage>
</organism>
<evidence type="ECO:0000313" key="3">
    <source>
        <dbReference type="Proteomes" id="UP000218160"/>
    </source>
</evidence>
<dbReference type="Pfam" id="PF04246">
    <property type="entry name" value="RseC_MucC"/>
    <property type="match status" value="1"/>
</dbReference>
<proteinExistence type="predicted"/>
<dbReference type="Proteomes" id="UP000218160">
    <property type="component" value="Chromosome 1"/>
</dbReference>
<dbReference type="EMBL" id="CP020660">
    <property type="protein sequence ID" value="ATF09752.1"/>
    <property type="molecule type" value="Genomic_DNA"/>
</dbReference>
<protein>
    <submittedName>
        <fullName evidence="2">Sigma factor RpoE regulatory protein RseC</fullName>
    </submittedName>
</protein>
<evidence type="ECO:0000313" key="2">
    <source>
        <dbReference type="EMBL" id="ATF09752.1"/>
    </source>
</evidence>
<sequence length="164" mass="17677">MITVLAETIGGGDGYLIVRCQQKTSCGSCASKNFCGTGVVSNTFSEKILNIRVPFALFVSEGTMVEIGFEEQTILKFAAIVYIFPLFFMIVGACIGQLFAILMASSEGIVILSFISAGGIGVIIAHYFSHKLERDTRTIAKLIHVFEASVMETVTINATTEDSD</sequence>
<dbReference type="PANTHER" id="PTHR35867:SF1">
    <property type="entry name" value="PROTEIN RSEC"/>
    <property type="match status" value="1"/>
</dbReference>
<dbReference type="PANTHER" id="PTHR35867">
    <property type="entry name" value="PROTEIN RSEC"/>
    <property type="match status" value="1"/>
</dbReference>
<keyword evidence="1" id="KW-0812">Transmembrane</keyword>
<feature type="transmembrane region" description="Helical" evidence="1">
    <location>
        <begin position="109"/>
        <end position="128"/>
    </location>
</feature>
<dbReference type="RefSeq" id="WP_096619305.1">
    <property type="nucleotide sequence ID" value="NZ_CP020660.1"/>
</dbReference>
<gene>
    <name evidence="2" type="ORF">BTN50_1266</name>
</gene>
<dbReference type="KEGG" id="elux:BTN50_1266"/>
<dbReference type="InterPro" id="IPR007359">
    <property type="entry name" value="SigmaE_reg_RseC_MucC"/>
</dbReference>
<keyword evidence="1" id="KW-1133">Transmembrane helix</keyword>
<evidence type="ECO:0000256" key="1">
    <source>
        <dbReference type="SAM" id="Phobius"/>
    </source>
</evidence>
<keyword evidence="1" id="KW-0472">Membrane</keyword>
<name>A0A291B9S7_9GAMM</name>
<dbReference type="PIRSF" id="PIRSF004923">
    <property type="entry name" value="RseC"/>
    <property type="match status" value="1"/>
</dbReference>
<feature type="transmembrane region" description="Helical" evidence="1">
    <location>
        <begin position="79"/>
        <end position="103"/>
    </location>
</feature>
<keyword evidence="3" id="KW-1185">Reference proteome</keyword>
<reference evidence="3" key="1">
    <citation type="submission" date="2017-04" db="EMBL/GenBank/DDBJ databases">
        <title>Genome evolution of the luminous symbionts of deep sea anglerfish.</title>
        <authorList>
            <person name="Hendry T.A."/>
        </authorList>
    </citation>
    <scope>NUCLEOTIDE SEQUENCE [LARGE SCALE GENOMIC DNA]</scope>
</reference>
<accession>A0A291B9S7</accession>
<dbReference type="OrthoDB" id="9795854at2"/>
<dbReference type="AlphaFoldDB" id="A0A291B9S7"/>
<dbReference type="InterPro" id="IPR026268">
    <property type="entry name" value="RseC"/>
</dbReference>